<dbReference type="RefSeq" id="WP_307595696.1">
    <property type="nucleotide sequence ID" value="NZ_JAUSRV010000011.1"/>
</dbReference>
<organism evidence="1 2">
    <name type="scientific">Variovorax paradoxus</name>
    <dbReference type="NCBI Taxonomy" id="34073"/>
    <lineage>
        <taxon>Bacteria</taxon>
        <taxon>Pseudomonadati</taxon>
        <taxon>Pseudomonadota</taxon>
        <taxon>Betaproteobacteria</taxon>
        <taxon>Burkholderiales</taxon>
        <taxon>Comamonadaceae</taxon>
        <taxon>Variovorax</taxon>
    </lineage>
</organism>
<dbReference type="AlphaFoldDB" id="A0AAW8EKB8"/>
<dbReference type="Pfam" id="PF15931">
    <property type="entry name" value="DUF4747"/>
    <property type="match status" value="1"/>
</dbReference>
<evidence type="ECO:0000313" key="1">
    <source>
        <dbReference type="EMBL" id="MDP9973272.1"/>
    </source>
</evidence>
<reference evidence="1" key="1">
    <citation type="submission" date="2023-07" db="EMBL/GenBank/DDBJ databases">
        <title>Sorghum-associated microbial communities from plants grown in Nebraska, USA.</title>
        <authorList>
            <person name="Schachtman D."/>
        </authorList>
    </citation>
    <scope>NUCLEOTIDE SEQUENCE</scope>
    <source>
        <strain evidence="1">DS3315</strain>
    </source>
</reference>
<dbReference type="Proteomes" id="UP001224845">
    <property type="component" value="Unassembled WGS sequence"/>
</dbReference>
<evidence type="ECO:0000313" key="2">
    <source>
        <dbReference type="Proteomes" id="UP001224845"/>
    </source>
</evidence>
<proteinExistence type="predicted"/>
<name>A0AAW8EKB8_VARPD</name>
<sequence length="303" mass="33892">MAKFIVYNVQLLPTTTKAGNVGGSGYKKLLALLRALNNKHRREKTLHLFHRPLTKDIFFGPSEFNVAAGYVYGYFVKYTRTNLVSDLNRGKIVFQNKTKSTTVSRETRVAFLFNTRTHYLAIDGGAGIKTENLTGAIKALFEAAKGEEFPEHELHINLVASAEDVDAILSAAVGFKKITVDLTFQNGGGKTQEFLREMRASRTQRLRVEASGGTGRIAKLPSFMDEMIRAAALVGSLHLTYYLNDTPRKQTYSSEDSPLSFVVRWSGNDDDTRYFQRVKNQLSELTLHAEQEADAVHESSDDE</sequence>
<accession>A0AAW8EKB8</accession>
<protein>
    <submittedName>
        <fullName evidence="1">Uncharacterized protein</fullName>
    </submittedName>
</protein>
<dbReference type="EMBL" id="JAUSRV010000011">
    <property type="protein sequence ID" value="MDP9973272.1"/>
    <property type="molecule type" value="Genomic_DNA"/>
</dbReference>
<gene>
    <name evidence="1" type="ORF">J2W39_004519</name>
</gene>
<dbReference type="InterPro" id="IPR031832">
    <property type="entry name" value="DUF4747"/>
</dbReference>
<comment type="caution">
    <text evidence="1">The sequence shown here is derived from an EMBL/GenBank/DDBJ whole genome shotgun (WGS) entry which is preliminary data.</text>
</comment>